<dbReference type="PANTHER" id="PTHR30537">
    <property type="entry name" value="HTH-TYPE TRANSCRIPTIONAL REGULATOR"/>
    <property type="match status" value="1"/>
</dbReference>
<sequence length="335" mass="37249">MNPPVHQPRQRPLAIGPLRAFEAVARRLSFSAAAEELYLTQSAVSRQIRSLEEELGATLFQRGTRHVELTADGLLLQSAVLAVLERLDGTVRQIRQARGRRVVNVTTFASFASLWLIPRLEAFQREHPDMDIRVSAHDQIVDLEDSEIDIALRYNVPKGMPSSAQRMFGEVLTPVAGPWMAAQAAAGQAPALREAADLRQHTLAEEDDQRPSGLYLSWRRWLATQGHPELQPRRWMYLNFTYQQIQAAVSGQAIALARLPLVVESLQRGELVEPFGAAGRIDSPTAYWLLLSRQGRSRPEVVEFARWIGEQAALTRQAIGEADPAGADPQGDRSS</sequence>
<comment type="similarity">
    <text evidence="1">Belongs to the LysR transcriptional regulatory family.</text>
</comment>
<evidence type="ECO:0000256" key="4">
    <source>
        <dbReference type="ARBA" id="ARBA00023163"/>
    </source>
</evidence>
<evidence type="ECO:0000313" key="6">
    <source>
        <dbReference type="EMBL" id="UXH79018.1"/>
    </source>
</evidence>
<evidence type="ECO:0000256" key="2">
    <source>
        <dbReference type="ARBA" id="ARBA00023015"/>
    </source>
</evidence>
<dbReference type="SUPFAM" id="SSF53850">
    <property type="entry name" value="Periplasmic binding protein-like II"/>
    <property type="match status" value="1"/>
</dbReference>
<dbReference type="Gene3D" id="3.40.190.10">
    <property type="entry name" value="Periplasmic binding protein-like II"/>
    <property type="match status" value="2"/>
</dbReference>
<evidence type="ECO:0000256" key="1">
    <source>
        <dbReference type="ARBA" id="ARBA00009437"/>
    </source>
</evidence>
<dbReference type="RefSeq" id="WP_261758838.1">
    <property type="nucleotide sequence ID" value="NZ_CP104562.2"/>
</dbReference>
<evidence type="ECO:0000313" key="7">
    <source>
        <dbReference type="Proteomes" id="UP001064933"/>
    </source>
</evidence>
<dbReference type="InterPro" id="IPR000847">
    <property type="entry name" value="LysR_HTH_N"/>
</dbReference>
<proteinExistence type="inferred from homology"/>
<keyword evidence="7" id="KW-1185">Reference proteome</keyword>
<protein>
    <submittedName>
        <fullName evidence="6">LysR family transcriptional regulator</fullName>
    </submittedName>
</protein>
<dbReference type="Gene3D" id="1.10.10.10">
    <property type="entry name" value="Winged helix-like DNA-binding domain superfamily/Winged helix DNA-binding domain"/>
    <property type="match status" value="1"/>
</dbReference>
<reference evidence="6" key="1">
    <citation type="submission" date="2022-10" db="EMBL/GenBank/DDBJ databases">
        <title>Characterization and whole genome sequencing of a new Roseateles species, isolated from fresh water.</title>
        <authorList>
            <person name="Guliayeva D.Y."/>
            <person name="Akhremchuk A.E."/>
            <person name="Sikolenko M.A."/>
            <person name="Valentovich L.N."/>
            <person name="Sidarenka A.V."/>
        </authorList>
    </citation>
    <scope>NUCLEOTIDE SEQUENCE</scope>
    <source>
        <strain evidence="6">BIM B-1768</strain>
    </source>
</reference>
<dbReference type="Proteomes" id="UP001064933">
    <property type="component" value="Chromosome"/>
</dbReference>
<dbReference type="EMBL" id="CP104562">
    <property type="protein sequence ID" value="UXH79018.1"/>
    <property type="molecule type" value="Genomic_DNA"/>
</dbReference>
<accession>A0ABY6B3A3</accession>
<dbReference type="InterPro" id="IPR036390">
    <property type="entry name" value="WH_DNA-bd_sf"/>
</dbReference>
<evidence type="ECO:0000256" key="3">
    <source>
        <dbReference type="ARBA" id="ARBA00023125"/>
    </source>
</evidence>
<dbReference type="PRINTS" id="PR00039">
    <property type="entry name" value="HTHLYSR"/>
</dbReference>
<evidence type="ECO:0000259" key="5">
    <source>
        <dbReference type="PROSITE" id="PS50931"/>
    </source>
</evidence>
<dbReference type="PROSITE" id="PS50931">
    <property type="entry name" value="HTH_LYSR"/>
    <property type="match status" value="1"/>
</dbReference>
<organism evidence="6 7">
    <name type="scientific">Roseateles amylovorans</name>
    <dbReference type="NCBI Taxonomy" id="2978473"/>
    <lineage>
        <taxon>Bacteria</taxon>
        <taxon>Pseudomonadati</taxon>
        <taxon>Pseudomonadota</taxon>
        <taxon>Betaproteobacteria</taxon>
        <taxon>Burkholderiales</taxon>
        <taxon>Sphaerotilaceae</taxon>
        <taxon>Roseateles</taxon>
    </lineage>
</organism>
<dbReference type="Pfam" id="PF03466">
    <property type="entry name" value="LysR_substrate"/>
    <property type="match status" value="1"/>
</dbReference>
<feature type="domain" description="HTH lysR-type" evidence="5">
    <location>
        <begin position="18"/>
        <end position="70"/>
    </location>
</feature>
<dbReference type="InterPro" id="IPR005119">
    <property type="entry name" value="LysR_subst-bd"/>
</dbReference>
<dbReference type="InterPro" id="IPR058163">
    <property type="entry name" value="LysR-type_TF_proteobact-type"/>
</dbReference>
<dbReference type="InterPro" id="IPR036388">
    <property type="entry name" value="WH-like_DNA-bd_sf"/>
</dbReference>
<dbReference type="PANTHER" id="PTHR30537:SF74">
    <property type="entry name" value="HTH-TYPE TRANSCRIPTIONAL REGULATOR TRPI"/>
    <property type="match status" value="1"/>
</dbReference>
<keyword evidence="3" id="KW-0238">DNA-binding</keyword>
<dbReference type="SUPFAM" id="SSF46785">
    <property type="entry name" value="Winged helix' DNA-binding domain"/>
    <property type="match status" value="1"/>
</dbReference>
<name>A0ABY6B3A3_9BURK</name>
<dbReference type="CDD" id="cd08432">
    <property type="entry name" value="PBP2_GcdR_TrpI_HvrB_AmpR_like"/>
    <property type="match status" value="1"/>
</dbReference>
<dbReference type="Pfam" id="PF00126">
    <property type="entry name" value="HTH_1"/>
    <property type="match status" value="1"/>
</dbReference>
<gene>
    <name evidence="6" type="ORF">N4261_03520</name>
</gene>
<keyword evidence="2" id="KW-0805">Transcription regulation</keyword>
<keyword evidence="4" id="KW-0804">Transcription</keyword>